<comment type="caution">
    <text evidence="3">The sequence shown here is derived from an EMBL/GenBank/DDBJ whole genome shotgun (WGS) entry which is preliminary data.</text>
</comment>
<feature type="region of interest" description="Disordered" evidence="2">
    <location>
        <begin position="35"/>
        <end position="82"/>
    </location>
</feature>
<evidence type="ECO:0000313" key="3">
    <source>
        <dbReference type="EMBL" id="KAF3763617.1"/>
    </source>
</evidence>
<dbReference type="InterPro" id="IPR015034">
    <property type="entry name" value="Bles03"/>
</dbReference>
<dbReference type="GeneID" id="63842851"/>
<comment type="similarity">
    <text evidence="1">Belongs to the UPF0696 family.</text>
</comment>
<evidence type="ECO:0000313" key="4">
    <source>
        <dbReference type="Proteomes" id="UP000803844"/>
    </source>
</evidence>
<dbReference type="Pfam" id="PF08939">
    <property type="entry name" value="Bles03"/>
    <property type="match status" value="1"/>
</dbReference>
<dbReference type="PANTHER" id="PTHR31977:SF1">
    <property type="entry name" value="UPF0696 PROTEIN C11ORF68"/>
    <property type="match status" value="1"/>
</dbReference>
<keyword evidence="4" id="KW-1185">Reference proteome</keyword>
<sequence>MDSDSDFYGDKDEVQDLEARLSSFSPANYWQSRSITKTASPAATITTTTTTTTTKTTKMKQEPSSPPPLAPATTSSSLHNPYEGRTACAKQLSETTQSFLDRLPPSTTDAVPGILPWIYVANPYIPRADRGGEEAPEEFGAEVGRFVEGGGARLEMFGDLLREVEEKAGGGGQGQGLSGGGGGGGGFFGGPSRAVVNREVAKQREACVNDLLMLANVLRVRTGKWMLFIDPAYVDSVWATVVQATVRNELGIAAKVAPREHRGSTRSRLICIYTYDFGDRDDVARVLNRMRQLELVRTGPRRQQVYYKTALPVTDSRFILVLIRIDAWTYLGIGADNPWGLRASLYSSNDIFTYIKEKDGTVLDRMVKREKGPAALEKVIKEEEEFDGGGWTF</sequence>
<evidence type="ECO:0000256" key="2">
    <source>
        <dbReference type="SAM" id="MobiDB-lite"/>
    </source>
</evidence>
<dbReference type="SUPFAM" id="SSF55418">
    <property type="entry name" value="eIF4e-like"/>
    <property type="match status" value="1"/>
</dbReference>
<accession>A0A9P4XZH0</accession>
<protein>
    <recommendedName>
        <fullName evidence="5">DUF1917-domain-containing protein</fullName>
    </recommendedName>
</protein>
<dbReference type="PANTHER" id="PTHR31977">
    <property type="entry name" value="UPF0696 PROTEIN C11ORF68"/>
    <property type="match status" value="1"/>
</dbReference>
<evidence type="ECO:0000256" key="1">
    <source>
        <dbReference type="ARBA" id="ARBA00010568"/>
    </source>
</evidence>
<dbReference type="Gene3D" id="3.30.760.10">
    <property type="entry name" value="RNA Cap, Translation Initiation Factor Eif4e"/>
    <property type="match status" value="1"/>
</dbReference>
<dbReference type="OrthoDB" id="10067381at2759"/>
<gene>
    <name evidence="3" type="ORF">M406DRAFT_74202</name>
</gene>
<dbReference type="EMBL" id="MU032349">
    <property type="protein sequence ID" value="KAF3763617.1"/>
    <property type="molecule type" value="Genomic_DNA"/>
</dbReference>
<evidence type="ECO:0008006" key="5">
    <source>
        <dbReference type="Google" id="ProtNLM"/>
    </source>
</evidence>
<dbReference type="AlphaFoldDB" id="A0A9P4XZH0"/>
<reference evidence="3" key="1">
    <citation type="journal article" date="2020" name="Phytopathology">
        <title>Genome sequence of the chestnut blight fungus Cryphonectria parasitica EP155: A fundamental resource for an archetypical invasive plant pathogen.</title>
        <authorList>
            <person name="Crouch J.A."/>
            <person name="Dawe A."/>
            <person name="Aerts A."/>
            <person name="Barry K."/>
            <person name="Churchill A.C.L."/>
            <person name="Grimwood J."/>
            <person name="Hillman B."/>
            <person name="Milgroom M.G."/>
            <person name="Pangilinan J."/>
            <person name="Smith M."/>
            <person name="Salamov A."/>
            <person name="Schmutz J."/>
            <person name="Yadav J."/>
            <person name="Grigoriev I.V."/>
            <person name="Nuss D."/>
        </authorList>
    </citation>
    <scope>NUCLEOTIDE SEQUENCE</scope>
    <source>
        <strain evidence="3">EP155</strain>
    </source>
</reference>
<organism evidence="3 4">
    <name type="scientific">Cryphonectria parasitica (strain ATCC 38755 / EP155)</name>
    <dbReference type="NCBI Taxonomy" id="660469"/>
    <lineage>
        <taxon>Eukaryota</taxon>
        <taxon>Fungi</taxon>
        <taxon>Dikarya</taxon>
        <taxon>Ascomycota</taxon>
        <taxon>Pezizomycotina</taxon>
        <taxon>Sordariomycetes</taxon>
        <taxon>Sordariomycetidae</taxon>
        <taxon>Diaporthales</taxon>
        <taxon>Cryphonectriaceae</taxon>
        <taxon>Cryphonectria-Endothia species complex</taxon>
        <taxon>Cryphonectria</taxon>
    </lineage>
</organism>
<feature type="compositionally biased region" description="Low complexity" evidence="2">
    <location>
        <begin position="36"/>
        <end position="56"/>
    </location>
</feature>
<dbReference type="RefSeq" id="XP_040774578.1">
    <property type="nucleotide sequence ID" value="XM_040925722.1"/>
</dbReference>
<name>A0A9P4XZH0_CRYP1</name>
<proteinExistence type="inferred from homology"/>
<dbReference type="Proteomes" id="UP000803844">
    <property type="component" value="Unassembled WGS sequence"/>
</dbReference>
<dbReference type="InterPro" id="IPR023398">
    <property type="entry name" value="TIF_eIF4e-like"/>
</dbReference>